<comment type="caution">
    <text evidence="2">The sequence shown here is derived from an EMBL/GenBank/DDBJ whole genome shotgun (WGS) entry which is preliminary data.</text>
</comment>
<dbReference type="Pfam" id="PF13460">
    <property type="entry name" value="NAD_binding_10"/>
    <property type="match status" value="1"/>
</dbReference>
<keyword evidence="3" id="KW-1185">Reference proteome</keyword>
<dbReference type="Proteomes" id="UP001201273">
    <property type="component" value="Unassembled WGS sequence"/>
</dbReference>
<organism evidence="2 3">
    <name type="scientific">Motilimonas cestriensis</name>
    <dbReference type="NCBI Taxonomy" id="2742685"/>
    <lineage>
        <taxon>Bacteria</taxon>
        <taxon>Pseudomonadati</taxon>
        <taxon>Pseudomonadota</taxon>
        <taxon>Gammaproteobacteria</taxon>
        <taxon>Alteromonadales</taxon>
        <taxon>Alteromonadales genera incertae sedis</taxon>
        <taxon>Motilimonas</taxon>
    </lineage>
</organism>
<proteinExistence type="predicted"/>
<dbReference type="Gene3D" id="3.40.50.720">
    <property type="entry name" value="NAD(P)-binding Rossmann-like Domain"/>
    <property type="match status" value="1"/>
</dbReference>
<protein>
    <submittedName>
        <fullName evidence="2">SDR family oxidoreductase</fullName>
    </submittedName>
</protein>
<evidence type="ECO:0000313" key="3">
    <source>
        <dbReference type="Proteomes" id="UP001201273"/>
    </source>
</evidence>
<gene>
    <name evidence="2" type="ORF">K6Y31_06660</name>
</gene>
<dbReference type="InterPro" id="IPR016040">
    <property type="entry name" value="NAD(P)-bd_dom"/>
</dbReference>
<evidence type="ECO:0000313" key="2">
    <source>
        <dbReference type="EMBL" id="MCE2594491.1"/>
    </source>
</evidence>
<dbReference type="PANTHER" id="PTHR15020">
    <property type="entry name" value="FLAVIN REDUCTASE-RELATED"/>
    <property type="match status" value="1"/>
</dbReference>
<evidence type="ECO:0000259" key="1">
    <source>
        <dbReference type="Pfam" id="PF13460"/>
    </source>
</evidence>
<dbReference type="InterPro" id="IPR036291">
    <property type="entry name" value="NAD(P)-bd_dom_sf"/>
</dbReference>
<dbReference type="RefSeq" id="WP_233052031.1">
    <property type="nucleotide sequence ID" value="NZ_JAIMJA010000005.1"/>
</dbReference>
<name>A0ABS8WA78_9GAMM</name>
<dbReference type="SUPFAM" id="SSF51735">
    <property type="entry name" value="NAD(P)-binding Rossmann-fold domains"/>
    <property type="match status" value="1"/>
</dbReference>
<sequence length="245" mass="26949">MTTLVVGASGATGRLLIQQLLARDERVKVIVRSITALNALLPVEVLKDKRLVITQADLLSLTDAELEAQVTGCQAVISCLGHNLNFKGVFGQPRHLVTDATQRLCYAISSTPSQGIPVKFVLLNTTGNRNVLAGEKTSILETIIMSFIRALLPPHADNENAAAYLQQHLYCTDTIEWVVVRPDSLINNGSVTDYEVHPSPIRSAIFNAGKTSRINVAHFMSQLVSNQDMWQKWKSQMPVIYNKTA</sequence>
<feature type="domain" description="NAD(P)-binding" evidence="1">
    <location>
        <begin position="7"/>
        <end position="226"/>
    </location>
</feature>
<accession>A0ABS8WA78</accession>
<dbReference type="EMBL" id="JAIMJA010000005">
    <property type="protein sequence ID" value="MCE2594491.1"/>
    <property type="molecule type" value="Genomic_DNA"/>
</dbReference>
<reference evidence="2 3" key="1">
    <citation type="journal article" date="2022" name="Environ. Microbiol. Rep.">
        <title>Eco-phylogenetic analyses reveal divergent evolution of vitamin B12 metabolism in the marine bacterial family 'Psychromonadaceae'.</title>
        <authorList>
            <person name="Jin X."/>
            <person name="Yang Y."/>
            <person name="Cao H."/>
            <person name="Gao B."/>
            <person name="Zhao Z."/>
        </authorList>
    </citation>
    <scope>NUCLEOTIDE SEQUENCE [LARGE SCALE GENOMIC DNA]</scope>
    <source>
        <strain evidence="2 3">MKS20</strain>
    </source>
</reference>
<dbReference type="PANTHER" id="PTHR15020:SF11">
    <property type="entry name" value="OS06G0360300 PROTEIN"/>
    <property type="match status" value="1"/>
</dbReference>